<gene>
    <name evidence="1" type="ORF">BpHYR1_017427</name>
</gene>
<evidence type="ECO:0000313" key="1">
    <source>
        <dbReference type="EMBL" id="RNA20722.1"/>
    </source>
</evidence>
<dbReference type="Proteomes" id="UP000276133">
    <property type="component" value="Unassembled WGS sequence"/>
</dbReference>
<keyword evidence="2" id="KW-1185">Reference proteome</keyword>
<name>A0A3M7RAU6_BRAPC</name>
<sequence>MVKFGFHLGSFVAIIEVLKRIINTFYFYVHIFSFHQNIEAEKIDLDLDFFLGLLNNSAF</sequence>
<accession>A0A3M7RAU6</accession>
<proteinExistence type="predicted"/>
<dbReference type="AlphaFoldDB" id="A0A3M7RAU6"/>
<comment type="caution">
    <text evidence="1">The sequence shown here is derived from an EMBL/GenBank/DDBJ whole genome shotgun (WGS) entry which is preliminary data.</text>
</comment>
<evidence type="ECO:0000313" key="2">
    <source>
        <dbReference type="Proteomes" id="UP000276133"/>
    </source>
</evidence>
<dbReference type="EMBL" id="REGN01003797">
    <property type="protein sequence ID" value="RNA20722.1"/>
    <property type="molecule type" value="Genomic_DNA"/>
</dbReference>
<reference evidence="1 2" key="1">
    <citation type="journal article" date="2018" name="Sci. Rep.">
        <title>Genomic signatures of local adaptation to the degree of environmental predictability in rotifers.</title>
        <authorList>
            <person name="Franch-Gras L."/>
            <person name="Hahn C."/>
            <person name="Garcia-Roger E.M."/>
            <person name="Carmona M.J."/>
            <person name="Serra M."/>
            <person name="Gomez A."/>
        </authorList>
    </citation>
    <scope>NUCLEOTIDE SEQUENCE [LARGE SCALE GENOMIC DNA]</scope>
    <source>
        <strain evidence="1">HYR1</strain>
    </source>
</reference>
<protein>
    <submittedName>
        <fullName evidence="1">Uncharacterized protein</fullName>
    </submittedName>
</protein>
<organism evidence="1 2">
    <name type="scientific">Brachionus plicatilis</name>
    <name type="common">Marine rotifer</name>
    <name type="synonym">Brachionus muelleri</name>
    <dbReference type="NCBI Taxonomy" id="10195"/>
    <lineage>
        <taxon>Eukaryota</taxon>
        <taxon>Metazoa</taxon>
        <taxon>Spiralia</taxon>
        <taxon>Gnathifera</taxon>
        <taxon>Rotifera</taxon>
        <taxon>Eurotatoria</taxon>
        <taxon>Monogononta</taxon>
        <taxon>Pseudotrocha</taxon>
        <taxon>Ploima</taxon>
        <taxon>Brachionidae</taxon>
        <taxon>Brachionus</taxon>
    </lineage>
</organism>